<keyword evidence="11" id="KW-1185">Reference proteome</keyword>
<protein>
    <recommendedName>
        <fullName evidence="12">VWFA domain-containing protein</fullName>
    </recommendedName>
</protein>
<evidence type="ECO:0000256" key="2">
    <source>
        <dbReference type="ARBA" id="ARBA00008095"/>
    </source>
</evidence>
<comment type="subcellular location">
    <subcellularLocation>
        <location evidence="1">Membrane</location>
        <topology evidence="1">Single-pass type I membrane protein</topology>
    </subcellularLocation>
</comment>
<dbReference type="GeneTree" id="ENSGT00940000157727"/>
<sequence length="263" mass="29419">MDIYDMVEDLVNKFDNPNQRMSFITYSTEGHTLMKLTSDRNEIRDSLAELQNIVPSGATHMQEGFKMIPIVIISLTDGTLLPQPFEDTKFEAEESRRLGATVYSIGVKDYRKDQLLEIADSPDHVFSVDNGFKELRNILAAKSCIDITKVEPSSFCAGENYELMITGTGFNNAKKKDEVICKFIFSENKTVPTQAADHFLPFLCFRVVFVEVSLNNGINFISTGANITSKNCVSPRVRLQPPSWAVQNTYTEGAHTLGGKREG</sequence>
<evidence type="ECO:0000256" key="6">
    <source>
        <dbReference type="ARBA" id="ARBA00022989"/>
    </source>
</evidence>
<dbReference type="GO" id="GO:0004888">
    <property type="term" value="F:transmembrane signaling receptor activity"/>
    <property type="evidence" value="ECO:0007669"/>
    <property type="project" value="TreeGrafter"/>
</dbReference>
<feature type="domain" description="Anthrax toxin receptor extracellular" evidence="9">
    <location>
        <begin position="142"/>
        <end position="233"/>
    </location>
</feature>
<reference evidence="10" key="1">
    <citation type="submission" date="2025-08" db="UniProtKB">
        <authorList>
            <consortium name="Ensembl"/>
        </authorList>
    </citation>
    <scope>IDENTIFICATION</scope>
</reference>
<dbReference type="PANTHER" id="PTHR16059:SF16">
    <property type="entry name" value="ANTHRAX TOXIN RECEPTOR-LIKE"/>
    <property type="match status" value="1"/>
</dbReference>
<proteinExistence type="inferred from homology"/>
<dbReference type="Proteomes" id="UP000694425">
    <property type="component" value="Unplaced"/>
</dbReference>
<organism evidence="10 11">
    <name type="scientific">Neovison vison</name>
    <name type="common">American mink</name>
    <name type="synonym">Mustela vison</name>
    <dbReference type="NCBI Taxonomy" id="452646"/>
    <lineage>
        <taxon>Eukaryota</taxon>
        <taxon>Metazoa</taxon>
        <taxon>Chordata</taxon>
        <taxon>Craniata</taxon>
        <taxon>Vertebrata</taxon>
        <taxon>Euteleostomi</taxon>
        <taxon>Mammalia</taxon>
        <taxon>Eutheria</taxon>
        <taxon>Laurasiatheria</taxon>
        <taxon>Carnivora</taxon>
        <taxon>Caniformia</taxon>
        <taxon>Musteloidea</taxon>
        <taxon>Mustelidae</taxon>
        <taxon>Mustelinae</taxon>
        <taxon>Neogale</taxon>
    </lineage>
</organism>
<name>A0A8C7BZE9_NEOVI</name>
<dbReference type="PANTHER" id="PTHR16059">
    <property type="entry name" value="ANTHRAX TOXIN RECEPTOR"/>
    <property type="match status" value="1"/>
</dbReference>
<keyword evidence="6" id="KW-1133">Transmembrane helix</keyword>
<dbReference type="Gene3D" id="3.40.50.410">
    <property type="entry name" value="von Willebrand factor, type A domain"/>
    <property type="match status" value="1"/>
</dbReference>
<evidence type="ECO:0000313" key="11">
    <source>
        <dbReference type="Proteomes" id="UP000694425"/>
    </source>
</evidence>
<dbReference type="GO" id="GO:0046872">
    <property type="term" value="F:metal ion binding"/>
    <property type="evidence" value="ECO:0007669"/>
    <property type="project" value="UniProtKB-KW"/>
</dbReference>
<dbReference type="Pfam" id="PF00092">
    <property type="entry name" value="VWA"/>
    <property type="match status" value="1"/>
</dbReference>
<dbReference type="GO" id="GO:0005886">
    <property type="term" value="C:plasma membrane"/>
    <property type="evidence" value="ECO:0007669"/>
    <property type="project" value="TreeGrafter"/>
</dbReference>
<evidence type="ECO:0000256" key="4">
    <source>
        <dbReference type="ARBA" id="ARBA00022723"/>
    </source>
</evidence>
<reference evidence="10" key="2">
    <citation type="submission" date="2025-09" db="UniProtKB">
        <authorList>
            <consortium name="Ensembl"/>
        </authorList>
    </citation>
    <scope>IDENTIFICATION</scope>
</reference>
<evidence type="ECO:0000259" key="9">
    <source>
        <dbReference type="Pfam" id="PF05587"/>
    </source>
</evidence>
<comment type="similarity">
    <text evidence="2">Belongs to the ATR family.</text>
</comment>
<keyword evidence="7" id="KW-0472">Membrane</keyword>
<evidence type="ECO:0000256" key="3">
    <source>
        <dbReference type="ARBA" id="ARBA00022692"/>
    </source>
</evidence>
<dbReference type="AlphaFoldDB" id="A0A8C7BZE9"/>
<dbReference type="SUPFAM" id="SSF53300">
    <property type="entry name" value="vWA-like"/>
    <property type="match status" value="1"/>
</dbReference>
<dbReference type="Pfam" id="PF05587">
    <property type="entry name" value="Anth_Ig"/>
    <property type="match status" value="1"/>
</dbReference>
<dbReference type="InterPro" id="IPR002035">
    <property type="entry name" value="VWF_A"/>
</dbReference>
<accession>A0A8C7BZE9</accession>
<evidence type="ECO:0000259" key="8">
    <source>
        <dbReference type="Pfam" id="PF00092"/>
    </source>
</evidence>
<evidence type="ECO:0000256" key="7">
    <source>
        <dbReference type="ARBA" id="ARBA00023136"/>
    </source>
</evidence>
<dbReference type="InterPro" id="IPR008400">
    <property type="entry name" value="Anthrax_toxin_rcpt_extracel"/>
</dbReference>
<evidence type="ECO:0000256" key="5">
    <source>
        <dbReference type="ARBA" id="ARBA00022729"/>
    </source>
</evidence>
<evidence type="ECO:0008006" key="12">
    <source>
        <dbReference type="Google" id="ProtNLM"/>
    </source>
</evidence>
<evidence type="ECO:0000256" key="1">
    <source>
        <dbReference type="ARBA" id="ARBA00004479"/>
    </source>
</evidence>
<dbReference type="GO" id="GO:0009986">
    <property type="term" value="C:cell surface"/>
    <property type="evidence" value="ECO:0007669"/>
    <property type="project" value="TreeGrafter"/>
</dbReference>
<evidence type="ECO:0000313" key="10">
    <source>
        <dbReference type="Ensembl" id="ENSNVIP00000031818.1"/>
    </source>
</evidence>
<keyword evidence="5" id="KW-0732">Signal</keyword>
<keyword evidence="4" id="KW-0479">Metal-binding</keyword>
<dbReference type="Ensembl" id="ENSNVIT00000036874.1">
    <property type="protein sequence ID" value="ENSNVIP00000031818.1"/>
    <property type="gene ID" value="ENSNVIG00000024480.1"/>
</dbReference>
<keyword evidence="3" id="KW-0812">Transmembrane</keyword>
<dbReference type="InterPro" id="IPR036465">
    <property type="entry name" value="vWFA_dom_sf"/>
</dbReference>
<feature type="domain" description="VWFA" evidence="8">
    <location>
        <begin position="3"/>
        <end position="137"/>
    </location>
</feature>